<protein>
    <submittedName>
        <fullName evidence="8">Sulfate permease, SulP family</fullName>
    </submittedName>
</protein>
<dbReference type="SUPFAM" id="SSF52091">
    <property type="entry name" value="SpoIIaa-like"/>
    <property type="match status" value="1"/>
</dbReference>
<dbReference type="InterPro" id="IPR002645">
    <property type="entry name" value="STAS_dom"/>
</dbReference>
<feature type="transmembrane region" description="Helical" evidence="6">
    <location>
        <begin position="68"/>
        <end position="88"/>
    </location>
</feature>
<proteinExistence type="predicted"/>
<dbReference type="AlphaFoldDB" id="A0A1C5JGE6"/>
<dbReference type="GO" id="GO:0055085">
    <property type="term" value="P:transmembrane transport"/>
    <property type="evidence" value="ECO:0007669"/>
    <property type="project" value="InterPro"/>
</dbReference>
<feature type="transmembrane region" description="Helical" evidence="6">
    <location>
        <begin position="219"/>
        <end position="237"/>
    </location>
</feature>
<feature type="transmembrane region" description="Helical" evidence="6">
    <location>
        <begin position="284"/>
        <end position="310"/>
    </location>
</feature>
<feature type="domain" description="STAS" evidence="7">
    <location>
        <begin position="470"/>
        <end position="581"/>
    </location>
</feature>
<evidence type="ECO:0000256" key="3">
    <source>
        <dbReference type="ARBA" id="ARBA00022989"/>
    </source>
</evidence>
<dbReference type="InterPro" id="IPR011547">
    <property type="entry name" value="SLC26A/SulP_dom"/>
</dbReference>
<dbReference type="PANTHER" id="PTHR11814">
    <property type="entry name" value="SULFATE TRANSPORTER"/>
    <property type="match status" value="1"/>
</dbReference>
<feature type="transmembrane region" description="Helical" evidence="6">
    <location>
        <begin position="418"/>
        <end position="449"/>
    </location>
</feature>
<keyword evidence="3 6" id="KW-1133">Transmembrane helix</keyword>
<dbReference type="PROSITE" id="PS50801">
    <property type="entry name" value="STAS"/>
    <property type="match status" value="1"/>
</dbReference>
<name>A0A1C5JGE6_9ACTN</name>
<dbReference type="Pfam" id="PF01740">
    <property type="entry name" value="STAS"/>
    <property type="match status" value="1"/>
</dbReference>
<evidence type="ECO:0000256" key="4">
    <source>
        <dbReference type="ARBA" id="ARBA00023136"/>
    </source>
</evidence>
<feature type="transmembrane region" description="Helical" evidence="6">
    <location>
        <begin position="330"/>
        <end position="350"/>
    </location>
</feature>
<evidence type="ECO:0000313" key="9">
    <source>
        <dbReference type="Proteomes" id="UP000198215"/>
    </source>
</evidence>
<evidence type="ECO:0000256" key="6">
    <source>
        <dbReference type="SAM" id="Phobius"/>
    </source>
</evidence>
<reference evidence="9" key="1">
    <citation type="submission" date="2016-06" db="EMBL/GenBank/DDBJ databases">
        <authorList>
            <person name="Varghese N."/>
            <person name="Submissions Spin"/>
        </authorList>
    </citation>
    <scope>NUCLEOTIDE SEQUENCE [LARGE SCALE GENOMIC DNA]</scope>
    <source>
        <strain evidence="9">DSM 45161</strain>
    </source>
</reference>
<organism evidence="8 9">
    <name type="scientific">Micromonospora coxensis</name>
    <dbReference type="NCBI Taxonomy" id="356852"/>
    <lineage>
        <taxon>Bacteria</taxon>
        <taxon>Bacillati</taxon>
        <taxon>Actinomycetota</taxon>
        <taxon>Actinomycetes</taxon>
        <taxon>Micromonosporales</taxon>
        <taxon>Micromonosporaceae</taxon>
        <taxon>Micromonospora</taxon>
    </lineage>
</organism>
<dbReference type="GO" id="GO:0016020">
    <property type="term" value="C:membrane"/>
    <property type="evidence" value="ECO:0007669"/>
    <property type="project" value="UniProtKB-SubCell"/>
</dbReference>
<evidence type="ECO:0000259" key="7">
    <source>
        <dbReference type="PROSITE" id="PS50801"/>
    </source>
</evidence>
<dbReference type="Gene3D" id="3.30.750.24">
    <property type="entry name" value="STAS domain"/>
    <property type="match status" value="1"/>
</dbReference>
<evidence type="ECO:0000256" key="2">
    <source>
        <dbReference type="ARBA" id="ARBA00022692"/>
    </source>
</evidence>
<feature type="transmembrane region" description="Helical" evidence="6">
    <location>
        <begin position="362"/>
        <end position="382"/>
    </location>
</feature>
<feature type="region of interest" description="Disordered" evidence="5">
    <location>
        <begin position="1"/>
        <end position="36"/>
    </location>
</feature>
<keyword evidence="2 6" id="KW-0812">Transmembrane</keyword>
<keyword evidence="9" id="KW-1185">Reference proteome</keyword>
<dbReference type="InterPro" id="IPR036513">
    <property type="entry name" value="STAS_dom_sf"/>
</dbReference>
<gene>
    <name evidence="8" type="ORF">GA0070614_4519</name>
</gene>
<feature type="transmembrane region" description="Helical" evidence="6">
    <location>
        <begin position="243"/>
        <end position="263"/>
    </location>
</feature>
<sequence length="589" mass="59759">MSGAAVGHGADPAVAPRATPSPQRPPAPEQTPGAGHRDVLRVVRDRVLGLLPGRADWVAVRRSPRRDLLAGLTVAVVALPLALAFGVTSGLGAQAGLVTAVVAGAVAAIFGGSNLQVSGPTGAMTVVLVPVVQQFGPTGVLMVGALAGLILVALAFARLGRYVRYLPTPVIEGFTAGIAVVIALQQVPAALGVTDAHGERVWAVAADAVARFVVHPRPAAVAVALGVAALMLLGARWRPGLPFSLLGVGAATVLAETVPVDLVRIGALPQGLPAPSLGFLDPGALGVLLPSALAVAALAALESLLSATVADAMTVGERHDPDRELFGQGLANLASPVFGGIPATAAIARTAVNVRAGASSKLAALTHAVALAGIVLAAAPLVGRIPLAALAGVLLATCVRMVEAGSLWALARATRGDALVLVLTFAVTVVWDLVTAVAVGVGVAVVIALRAVARSAKLEQVPLDQGEHSAEEHALLAEHIVAYRLDGPLFFAAAHTFLLELSEVADVRVVILRMSRVSTVDATGAQVLGDAIRRLRGRGITVLLSGITPGHDQVLTTLGVAEELRREGLVFPDTPSAIRHARTLALAAH</sequence>
<comment type="subcellular location">
    <subcellularLocation>
        <location evidence="1">Membrane</location>
        <topology evidence="1">Multi-pass membrane protein</topology>
    </subcellularLocation>
</comment>
<feature type="transmembrane region" description="Helical" evidence="6">
    <location>
        <begin position="135"/>
        <end position="157"/>
    </location>
</feature>
<dbReference type="Proteomes" id="UP000198215">
    <property type="component" value="Chromosome I"/>
</dbReference>
<evidence type="ECO:0000256" key="5">
    <source>
        <dbReference type="SAM" id="MobiDB-lite"/>
    </source>
</evidence>
<dbReference type="EMBL" id="LT607753">
    <property type="protein sequence ID" value="SCG69309.1"/>
    <property type="molecule type" value="Genomic_DNA"/>
</dbReference>
<accession>A0A1C5JGE6</accession>
<feature type="transmembrane region" description="Helical" evidence="6">
    <location>
        <begin position="95"/>
        <end position="115"/>
    </location>
</feature>
<evidence type="ECO:0000313" key="8">
    <source>
        <dbReference type="EMBL" id="SCG69309.1"/>
    </source>
</evidence>
<dbReference type="Pfam" id="PF00916">
    <property type="entry name" value="Sulfate_transp"/>
    <property type="match status" value="1"/>
</dbReference>
<feature type="transmembrane region" description="Helical" evidence="6">
    <location>
        <begin position="388"/>
        <end position="411"/>
    </location>
</feature>
<dbReference type="InterPro" id="IPR001902">
    <property type="entry name" value="SLC26A/SulP_fam"/>
</dbReference>
<keyword evidence="4 6" id="KW-0472">Membrane</keyword>
<evidence type="ECO:0000256" key="1">
    <source>
        <dbReference type="ARBA" id="ARBA00004141"/>
    </source>
</evidence>
<dbReference type="CDD" id="cd07042">
    <property type="entry name" value="STAS_SulP_like_sulfate_transporter"/>
    <property type="match status" value="1"/>
</dbReference>